<dbReference type="InterPro" id="IPR050560">
    <property type="entry name" value="MYB_TF"/>
</dbReference>
<dbReference type="PROSITE" id="PS50090">
    <property type="entry name" value="MYB_LIKE"/>
    <property type="match status" value="1"/>
</dbReference>
<dbReference type="KEGG" id="ehx:EMIHUDRAFT_114579"/>
<dbReference type="PaxDb" id="2903-EOD27479"/>
<dbReference type="InterPro" id="IPR001005">
    <property type="entry name" value="SANT/Myb"/>
</dbReference>
<feature type="region of interest" description="Disordered" evidence="1">
    <location>
        <begin position="221"/>
        <end position="240"/>
    </location>
</feature>
<dbReference type="AlphaFoldDB" id="A0A0D3JVE4"/>
<feature type="region of interest" description="Disordered" evidence="1">
    <location>
        <begin position="245"/>
        <end position="287"/>
    </location>
</feature>
<dbReference type="GO" id="GO:0000981">
    <property type="term" value="F:DNA-binding transcription factor activity, RNA polymerase II-specific"/>
    <property type="evidence" value="ECO:0007669"/>
    <property type="project" value="TreeGrafter"/>
</dbReference>
<protein>
    <recommendedName>
        <fullName evidence="6">Myb-like domain-containing protein</fullName>
    </recommendedName>
</protein>
<reference evidence="4" key="2">
    <citation type="submission" date="2024-10" db="UniProtKB">
        <authorList>
            <consortium name="EnsemblProtists"/>
        </authorList>
    </citation>
    <scope>IDENTIFICATION</scope>
</reference>
<accession>A0A0D3JVE4</accession>
<dbReference type="Proteomes" id="UP000013827">
    <property type="component" value="Unassembled WGS sequence"/>
</dbReference>
<feature type="region of interest" description="Disordered" evidence="1">
    <location>
        <begin position="306"/>
        <end position="331"/>
    </location>
</feature>
<keyword evidence="5" id="KW-1185">Reference proteome</keyword>
<dbReference type="HOGENOM" id="CLU_468088_0_0_1"/>
<evidence type="ECO:0008006" key="6">
    <source>
        <dbReference type="Google" id="ProtNLM"/>
    </source>
</evidence>
<organism evidence="4 5">
    <name type="scientific">Emiliania huxleyi (strain CCMP1516)</name>
    <dbReference type="NCBI Taxonomy" id="280463"/>
    <lineage>
        <taxon>Eukaryota</taxon>
        <taxon>Haptista</taxon>
        <taxon>Haptophyta</taxon>
        <taxon>Prymnesiophyceae</taxon>
        <taxon>Isochrysidales</taxon>
        <taxon>Noelaerhabdaceae</taxon>
        <taxon>Emiliania</taxon>
    </lineage>
</organism>
<evidence type="ECO:0000256" key="1">
    <source>
        <dbReference type="SAM" id="MobiDB-lite"/>
    </source>
</evidence>
<dbReference type="SMART" id="SM00717">
    <property type="entry name" value="SANT"/>
    <property type="match status" value="1"/>
</dbReference>
<dbReference type="Pfam" id="PF00249">
    <property type="entry name" value="Myb_DNA-binding"/>
    <property type="match status" value="1"/>
</dbReference>
<dbReference type="InterPro" id="IPR009057">
    <property type="entry name" value="Homeodomain-like_sf"/>
</dbReference>
<name>A0A0D3JVE4_EMIH1</name>
<dbReference type="EnsemblProtists" id="EOD27479">
    <property type="protein sequence ID" value="EOD27479"/>
    <property type="gene ID" value="EMIHUDRAFT_114579"/>
</dbReference>
<dbReference type="GO" id="GO:0000978">
    <property type="term" value="F:RNA polymerase II cis-regulatory region sequence-specific DNA binding"/>
    <property type="evidence" value="ECO:0007669"/>
    <property type="project" value="TreeGrafter"/>
</dbReference>
<dbReference type="PROSITE" id="PS51294">
    <property type="entry name" value="HTH_MYB"/>
    <property type="match status" value="1"/>
</dbReference>
<evidence type="ECO:0000259" key="2">
    <source>
        <dbReference type="PROSITE" id="PS50090"/>
    </source>
</evidence>
<evidence type="ECO:0000259" key="3">
    <source>
        <dbReference type="PROSITE" id="PS51294"/>
    </source>
</evidence>
<dbReference type="GeneID" id="17273070"/>
<dbReference type="Gene3D" id="1.10.10.60">
    <property type="entry name" value="Homeodomain-like"/>
    <property type="match status" value="1"/>
</dbReference>
<feature type="domain" description="HTH myb-type" evidence="3">
    <location>
        <begin position="459"/>
        <end position="505"/>
    </location>
</feature>
<feature type="domain" description="Myb-like" evidence="2">
    <location>
        <begin position="451"/>
        <end position="501"/>
    </location>
</feature>
<evidence type="ECO:0000313" key="5">
    <source>
        <dbReference type="Proteomes" id="UP000013827"/>
    </source>
</evidence>
<dbReference type="CDD" id="cd00167">
    <property type="entry name" value="SANT"/>
    <property type="match status" value="1"/>
</dbReference>
<dbReference type="GO" id="GO:0005634">
    <property type="term" value="C:nucleus"/>
    <property type="evidence" value="ECO:0007669"/>
    <property type="project" value="TreeGrafter"/>
</dbReference>
<dbReference type="InterPro" id="IPR017930">
    <property type="entry name" value="Myb_dom"/>
</dbReference>
<dbReference type="PANTHER" id="PTHR45614">
    <property type="entry name" value="MYB PROTEIN-RELATED"/>
    <property type="match status" value="1"/>
</dbReference>
<sequence>MPTEKKQDDDRQAAALATVARFWCLHQLAPFLDQTFGVAGAMDHRMIDRSCQNGPGQCLREYFDYDWFVRLPLMVVCMAYPERRLLLAAHALNVFGLLDRMPAVWDYMCWCGIMELTFVVRIFENFALGAGRLAQPLSAVMLSRAPPRPEALCPSAQNASWLCDGCNTFHAACESRPRRVLGLLICPSCRSKSETEGGEGSSGLLAEGAAKRARTAVQRLGHNDSWGEGQASRWASCEGGQAGTPWYSQAARNKKRKRQLQANESGEMLRRHSGSDTGGHSGSDTELQIDESDEEGAAAMMLFMPGRQAGSPEGGKRARSRTGSEAGTPGPLPAVVATELLAFAFSSRSGSYVSNAAHINGAVKPLVAGRFEAQNQAREENVPIFEAKQHDEMSSLPPQPPLPSVATGDGTVAAQVWIGRYESRALASMDDVEQLLAAAQSGTAAARVGSQEKEQPAMWTVEEDLLIVDLVETIGKRWNRIAAALPGRTENGVRNRWKRMEKAQQVRKDKGDGHGYRCGRCGQPKAGHICPALTSGERLEGENLVKRATALSAMASRKISVQQAAQALDNVIYRPCKWLERFC</sequence>
<proteinExistence type="predicted"/>
<dbReference type="RefSeq" id="XP_005779908.1">
    <property type="nucleotide sequence ID" value="XM_005779851.1"/>
</dbReference>
<reference evidence="5" key="1">
    <citation type="journal article" date="2013" name="Nature">
        <title>Pan genome of the phytoplankton Emiliania underpins its global distribution.</title>
        <authorList>
            <person name="Read B.A."/>
            <person name="Kegel J."/>
            <person name="Klute M.J."/>
            <person name="Kuo A."/>
            <person name="Lefebvre S.C."/>
            <person name="Maumus F."/>
            <person name="Mayer C."/>
            <person name="Miller J."/>
            <person name="Monier A."/>
            <person name="Salamov A."/>
            <person name="Young J."/>
            <person name="Aguilar M."/>
            <person name="Claverie J.M."/>
            <person name="Frickenhaus S."/>
            <person name="Gonzalez K."/>
            <person name="Herman E.K."/>
            <person name="Lin Y.C."/>
            <person name="Napier J."/>
            <person name="Ogata H."/>
            <person name="Sarno A.F."/>
            <person name="Shmutz J."/>
            <person name="Schroeder D."/>
            <person name="de Vargas C."/>
            <person name="Verret F."/>
            <person name="von Dassow P."/>
            <person name="Valentin K."/>
            <person name="Van de Peer Y."/>
            <person name="Wheeler G."/>
            <person name="Dacks J.B."/>
            <person name="Delwiche C.F."/>
            <person name="Dyhrman S.T."/>
            <person name="Glockner G."/>
            <person name="John U."/>
            <person name="Richards T."/>
            <person name="Worden A.Z."/>
            <person name="Zhang X."/>
            <person name="Grigoriev I.V."/>
            <person name="Allen A.E."/>
            <person name="Bidle K."/>
            <person name="Borodovsky M."/>
            <person name="Bowler C."/>
            <person name="Brownlee C."/>
            <person name="Cock J.M."/>
            <person name="Elias M."/>
            <person name="Gladyshev V.N."/>
            <person name="Groth M."/>
            <person name="Guda C."/>
            <person name="Hadaegh A."/>
            <person name="Iglesias-Rodriguez M.D."/>
            <person name="Jenkins J."/>
            <person name="Jones B.M."/>
            <person name="Lawson T."/>
            <person name="Leese F."/>
            <person name="Lindquist E."/>
            <person name="Lobanov A."/>
            <person name="Lomsadze A."/>
            <person name="Malik S.B."/>
            <person name="Marsh M.E."/>
            <person name="Mackinder L."/>
            <person name="Mock T."/>
            <person name="Mueller-Roeber B."/>
            <person name="Pagarete A."/>
            <person name="Parker M."/>
            <person name="Probert I."/>
            <person name="Quesneville H."/>
            <person name="Raines C."/>
            <person name="Rensing S.A."/>
            <person name="Riano-Pachon D.M."/>
            <person name="Richier S."/>
            <person name="Rokitta S."/>
            <person name="Shiraiwa Y."/>
            <person name="Soanes D.M."/>
            <person name="van der Giezen M."/>
            <person name="Wahlund T.M."/>
            <person name="Williams B."/>
            <person name="Wilson W."/>
            <person name="Wolfe G."/>
            <person name="Wurch L.L."/>
        </authorList>
    </citation>
    <scope>NUCLEOTIDE SEQUENCE</scope>
</reference>
<dbReference type="SUPFAM" id="SSF46689">
    <property type="entry name" value="Homeodomain-like"/>
    <property type="match status" value="1"/>
</dbReference>
<evidence type="ECO:0000313" key="4">
    <source>
        <dbReference type="EnsemblProtists" id="EOD27479"/>
    </source>
</evidence>